<dbReference type="OrthoDB" id="2093493at2759"/>
<protein>
    <recommendedName>
        <fullName evidence="3">NADH-ubiquinone oxidoreductase 21.3 kDa subunit</fullName>
    </recommendedName>
</protein>
<proteinExistence type="predicted"/>
<accession>A0A4Z1KZU8</accession>
<dbReference type="InterPro" id="IPR016813">
    <property type="entry name" value="NADH_Ub_cplx-1_21kDa"/>
</dbReference>
<comment type="caution">
    <text evidence="1">The sequence shown here is derived from an EMBL/GenBank/DDBJ whole genome shotgun (WGS) entry which is preliminary data.</text>
</comment>
<dbReference type="AlphaFoldDB" id="A0A4Z1KZU8"/>
<dbReference type="STRING" id="87229.A0A4Z1KZU8"/>
<evidence type="ECO:0000313" key="2">
    <source>
        <dbReference type="Proteomes" id="UP000297280"/>
    </source>
</evidence>
<evidence type="ECO:0008006" key="3">
    <source>
        <dbReference type="Google" id="ProtNLM"/>
    </source>
</evidence>
<name>A0A4Z1KZU8_9HELO</name>
<dbReference type="PANTHER" id="PTHR37325:SF1">
    <property type="entry name" value="OXIDOREDUCTASE 21 KDA SUBUNIT, PUTATIVE (AFU_ORTHOLOGUE AFUA_4G05910)-RELATED"/>
    <property type="match status" value="1"/>
</dbReference>
<dbReference type="EMBL" id="PQXO01000082">
    <property type="protein sequence ID" value="TGO90047.1"/>
    <property type="molecule type" value="Genomic_DNA"/>
</dbReference>
<keyword evidence="2" id="KW-1185">Reference proteome</keyword>
<reference evidence="1 2" key="1">
    <citation type="submission" date="2017-12" db="EMBL/GenBank/DDBJ databases">
        <title>Comparative genomics of Botrytis spp.</title>
        <authorList>
            <person name="Valero-Jimenez C.A."/>
            <person name="Tapia P."/>
            <person name="Veloso J."/>
            <person name="Silva-Moreno E."/>
            <person name="Staats M."/>
            <person name="Valdes J.H."/>
            <person name="Van Kan J.A.L."/>
        </authorList>
    </citation>
    <scope>NUCLEOTIDE SEQUENCE [LARGE SCALE GENOMIC DNA]</scope>
    <source>
        <strain evidence="1 2">MUCL3349</strain>
    </source>
</reference>
<dbReference type="PANTHER" id="PTHR37325">
    <property type="entry name" value="OXIDOREDUCTASE 21 KDA SUBUNIT, PUTATIVE (AFU_ORTHOLOGUE AFUA_4G05910)-RELATED"/>
    <property type="match status" value="1"/>
</dbReference>
<sequence>MASQSVAKVAQAANRVIPVHKKHTVQSTGIWETIRRFLAVDPTRSNGVPLNPQFRNPPPGSNEPFSFIDPVTLPAGDIAENPYWKRDSRRSYPQLSFVGQSDVVGLLSVGSEAAPRKELVGEEGVKELVRVGEEGKGGLARFLGGEMEGSVLEVLGKGGLPPTPASVSPSLRVEGDKYHLTEENAYPEQYPCRTFK</sequence>
<dbReference type="CDD" id="cd22849">
    <property type="entry name" value="NuzM"/>
    <property type="match status" value="1"/>
</dbReference>
<gene>
    <name evidence="1" type="ORF">BPOR_0082g00230</name>
</gene>
<organism evidence="1 2">
    <name type="scientific">Botrytis porri</name>
    <dbReference type="NCBI Taxonomy" id="87229"/>
    <lineage>
        <taxon>Eukaryota</taxon>
        <taxon>Fungi</taxon>
        <taxon>Dikarya</taxon>
        <taxon>Ascomycota</taxon>
        <taxon>Pezizomycotina</taxon>
        <taxon>Leotiomycetes</taxon>
        <taxon>Helotiales</taxon>
        <taxon>Sclerotiniaceae</taxon>
        <taxon>Botrytis</taxon>
    </lineage>
</organism>
<evidence type="ECO:0000313" key="1">
    <source>
        <dbReference type="EMBL" id="TGO90047.1"/>
    </source>
</evidence>
<dbReference type="Proteomes" id="UP000297280">
    <property type="component" value="Unassembled WGS sequence"/>
</dbReference>
<dbReference type="PIRSF" id="PIRSF022976">
    <property type="entry name" value="NADH_Oxi_21kDa"/>
    <property type="match status" value="1"/>
</dbReference>